<dbReference type="EMBL" id="AP021888">
    <property type="protein sequence ID" value="BBP43997.1"/>
    <property type="molecule type" value="Genomic_DNA"/>
</dbReference>
<evidence type="ECO:0000256" key="3">
    <source>
        <dbReference type="ARBA" id="ARBA00022723"/>
    </source>
</evidence>
<dbReference type="PANTHER" id="PTHR42774:SF3">
    <property type="entry name" value="KETOHEXOKINASE"/>
    <property type="match status" value="1"/>
</dbReference>
<dbReference type="InterPro" id="IPR029056">
    <property type="entry name" value="Ribokinase-like"/>
</dbReference>
<keyword evidence="2" id="KW-0001">2Fe-2S</keyword>
<evidence type="ECO:0000256" key="5">
    <source>
        <dbReference type="ARBA" id="ARBA00023004"/>
    </source>
</evidence>
<keyword evidence="5" id="KW-0408">Iron</keyword>
<dbReference type="GO" id="GO:0016301">
    <property type="term" value="F:kinase activity"/>
    <property type="evidence" value="ECO:0007669"/>
    <property type="project" value="UniProtKB-KW"/>
</dbReference>
<dbReference type="InterPro" id="IPR036922">
    <property type="entry name" value="Rieske_2Fe-2S_sf"/>
</dbReference>
<feature type="domain" description="Rieske" evidence="7">
    <location>
        <begin position="294"/>
        <end position="378"/>
    </location>
</feature>
<dbReference type="InterPro" id="IPR002173">
    <property type="entry name" value="Carboh/pur_kinase_PfkB_CS"/>
</dbReference>
<dbReference type="KEGG" id="tzo:THMIRHAT_17430"/>
<dbReference type="PROSITE" id="PS00584">
    <property type="entry name" value="PFKB_KINASES_2"/>
    <property type="match status" value="1"/>
</dbReference>
<evidence type="ECO:0000256" key="2">
    <source>
        <dbReference type="ARBA" id="ARBA00022714"/>
    </source>
</evidence>
<dbReference type="SUPFAM" id="SSF50022">
    <property type="entry name" value="ISP domain"/>
    <property type="match status" value="1"/>
</dbReference>
<dbReference type="AlphaFoldDB" id="A0A6F8PPM7"/>
<dbReference type="InterPro" id="IPR052562">
    <property type="entry name" value="Ketohexokinase-related"/>
</dbReference>
<sequence>MSKILGIGNCVLDIILSINDYPAEDSEVRANKKTLQVGGNVANTLYALSQLKHEVAICTTFATDDQAKWITKTLQERGINTEFTQKFIQGATPTSYINLSQSNGSRTIVHYRDLPEVSFDFFAKIEIEDFDWLHFEGRNLEHLPGMLNIAKTFLTHQPISLEVEKDRIGIDAILTQANVIFFSHHFAKQRGFKDGAECLKAMRQAAPQAHLICTWGENGAWFSSPNQTVNHHPAQQIKVIDSLGAGDVFNAGVINALAAGKALAYAVKDGSDLAARKCQQIGLDNLLAPLAVKKPIANFKQLSNAKTLVVKALGQKHGVVLIKYEDEVRAYVNNCPHQDVPLTEAYKIDVNPFEKTMKCSVHDAFFKIDDGECVEGPCLNDYLQSLEVTLEENGDIYLND</sequence>
<dbReference type="Proteomes" id="UP000501466">
    <property type="component" value="Chromosome"/>
</dbReference>
<protein>
    <recommendedName>
        <fullName evidence="7">Rieske domain-containing protein</fullName>
    </recommendedName>
</protein>
<accession>A0A6F8PPM7</accession>
<keyword evidence="4" id="KW-0418">Kinase</keyword>
<dbReference type="InterPro" id="IPR017941">
    <property type="entry name" value="Rieske_2Fe-2S"/>
</dbReference>
<keyword evidence="3" id="KW-0479">Metal-binding</keyword>
<reference evidence="9" key="1">
    <citation type="submission" date="2019-11" db="EMBL/GenBank/DDBJ databases">
        <title>Isolation and characterization of two novel species in the genus Thiomicrorhabdus.</title>
        <authorList>
            <person name="Mochizuki J."/>
            <person name="Kojima H."/>
            <person name="Fukui M."/>
        </authorList>
    </citation>
    <scope>NUCLEOTIDE SEQUENCE [LARGE SCALE GENOMIC DNA]</scope>
    <source>
        <strain evidence="9">AkT22</strain>
    </source>
</reference>
<evidence type="ECO:0000313" key="8">
    <source>
        <dbReference type="EMBL" id="BBP43997.1"/>
    </source>
</evidence>
<dbReference type="RefSeq" id="WP_173291754.1">
    <property type="nucleotide sequence ID" value="NZ_AP021888.1"/>
</dbReference>
<dbReference type="CDD" id="cd03467">
    <property type="entry name" value="Rieske"/>
    <property type="match status" value="1"/>
</dbReference>
<dbReference type="SUPFAM" id="SSF53613">
    <property type="entry name" value="Ribokinase-like"/>
    <property type="match status" value="1"/>
</dbReference>
<evidence type="ECO:0000256" key="4">
    <source>
        <dbReference type="ARBA" id="ARBA00022777"/>
    </source>
</evidence>
<proteinExistence type="predicted"/>
<keyword evidence="9" id="KW-1185">Reference proteome</keyword>
<dbReference type="Pfam" id="PF00355">
    <property type="entry name" value="Rieske"/>
    <property type="match status" value="1"/>
</dbReference>
<name>A0A6F8PPM7_9GAMM</name>
<keyword evidence="6" id="KW-0411">Iron-sulfur</keyword>
<evidence type="ECO:0000259" key="7">
    <source>
        <dbReference type="PROSITE" id="PS51296"/>
    </source>
</evidence>
<dbReference type="PROSITE" id="PS51296">
    <property type="entry name" value="RIESKE"/>
    <property type="match status" value="1"/>
</dbReference>
<dbReference type="Gene3D" id="2.102.10.10">
    <property type="entry name" value="Rieske [2Fe-2S] iron-sulphur domain"/>
    <property type="match status" value="1"/>
</dbReference>
<dbReference type="InterPro" id="IPR011611">
    <property type="entry name" value="PfkB_dom"/>
</dbReference>
<dbReference type="GO" id="GO:0046872">
    <property type="term" value="F:metal ion binding"/>
    <property type="evidence" value="ECO:0007669"/>
    <property type="project" value="UniProtKB-KW"/>
</dbReference>
<evidence type="ECO:0000313" key="9">
    <source>
        <dbReference type="Proteomes" id="UP000501466"/>
    </source>
</evidence>
<dbReference type="Pfam" id="PF00294">
    <property type="entry name" value="PfkB"/>
    <property type="match status" value="1"/>
</dbReference>
<organism evidence="8 9">
    <name type="scientific">Thiosulfativibrio zosterae</name>
    <dbReference type="NCBI Taxonomy" id="2675053"/>
    <lineage>
        <taxon>Bacteria</taxon>
        <taxon>Pseudomonadati</taxon>
        <taxon>Pseudomonadota</taxon>
        <taxon>Gammaproteobacteria</taxon>
        <taxon>Thiotrichales</taxon>
        <taxon>Piscirickettsiaceae</taxon>
        <taxon>Thiosulfativibrio</taxon>
    </lineage>
</organism>
<dbReference type="PANTHER" id="PTHR42774">
    <property type="entry name" value="PHOSPHOTRANSFERASE SYSTEM TRANSPORT PROTEIN"/>
    <property type="match status" value="1"/>
</dbReference>
<evidence type="ECO:0000256" key="6">
    <source>
        <dbReference type="ARBA" id="ARBA00023014"/>
    </source>
</evidence>
<gene>
    <name evidence="8" type="ORF">THMIRHAT_17430</name>
</gene>
<dbReference type="GO" id="GO:0051537">
    <property type="term" value="F:2 iron, 2 sulfur cluster binding"/>
    <property type="evidence" value="ECO:0007669"/>
    <property type="project" value="UniProtKB-KW"/>
</dbReference>
<evidence type="ECO:0000256" key="1">
    <source>
        <dbReference type="ARBA" id="ARBA00022679"/>
    </source>
</evidence>
<keyword evidence="1" id="KW-0808">Transferase</keyword>
<dbReference type="Gene3D" id="3.40.1190.20">
    <property type="match status" value="1"/>
</dbReference>